<dbReference type="Proteomes" id="UP000244905">
    <property type="component" value="Unassembled WGS sequence"/>
</dbReference>
<proteinExistence type="predicted"/>
<dbReference type="PROSITE" id="PS51257">
    <property type="entry name" value="PROKAR_LIPOPROTEIN"/>
    <property type="match status" value="1"/>
</dbReference>
<sequence length="379" mass="42472">MKNILKSVAIICLMLISSCANTNKTDAEKGIDVISINKSGRFTSDTLVESVTYLGLKPLDDCEISGIDKIVRVDSLYVIGDFRRGIICAYDSESGNPGFIINNIGQGPGEYSELSCFCCDKSRIYVVDNRRQQMLVYDALSGKFVESKRMPIIPDDVESLDNGGFLFVTVPLGSRRKLPNSNHRVHISDKDLNIVDNLFEYKDDEFDPIGQRYYLTKNNNKIVFGSLMFDGYTVMDDRDPSKYHQVKIDFKNGLQGKSDIDMRDVKNYDHLTLPPFISGNNAIISYTLGDGYIEYGLWNKDVNGILPMPSDNISKAIMPVVGVDGDKFIGYYDSYDRYKSAVDHGFAKASESVEDILKSEGSALVIYKMRQQVPSNTEN</sequence>
<organism evidence="2 3">
    <name type="scientific">Duncaniella muris</name>
    <dbReference type="NCBI Taxonomy" id="2094150"/>
    <lineage>
        <taxon>Bacteria</taxon>
        <taxon>Pseudomonadati</taxon>
        <taxon>Bacteroidota</taxon>
        <taxon>Bacteroidia</taxon>
        <taxon>Bacteroidales</taxon>
        <taxon>Muribaculaceae</taxon>
        <taxon>Duncaniella</taxon>
    </lineage>
</organism>
<dbReference type="SUPFAM" id="SSF50969">
    <property type="entry name" value="YVTN repeat-like/Quinoprotein amine dehydrogenase"/>
    <property type="match status" value="1"/>
</dbReference>
<feature type="signal peptide" evidence="1">
    <location>
        <begin position="1"/>
        <end position="22"/>
    </location>
</feature>
<gene>
    <name evidence="2" type="ORF">C5O23_00770</name>
</gene>
<dbReference type="Pfam" id="PF17170">
    <property type="entry name" value="DUF5128"/>
    <property type="match status" value="1"/>
</dbReference>
<evidence type="ECO:0000313" key="2">
    <source>
        <dbReference type="EMBL" id="PWB04483.1"/>
    </source>
</evidence>
<keyword evidence="1" id="KW-0732">Signal</keyword>
<dbReference type="InterPro" id="IPR011044">
    <property type="entry name" value="Quino_amine_DH_bsu"/>
</dbReference>
<dbReference type="AlphaFoldDB" id="A0A2V1IMV5"/>
<protein>
    <submittedName>
        <fullName evidence="2">6-bladed beta-propeller</fullName>
    </submittedName>
</protein>
<name>A0A2V1IMV5_9BACT</name>
<dbReference type="RefSeq" id="WP_107031039.1">
    <property type="nucleotide sequence ID" value="NZ_PUEC01000001.1"/>
</dbReference>
<feature type="chain" id="PRO_5015890243" evidence="1">
    <location>
        <begin position="23"/>
        <end position="379"/>
    </location>
</feature>
<evidence type="ECO:0000256" key="1">
    <source>
        <dbReference type="SAM" id="SignalP"/>
    </source>
</evidence>
<accession>A0A2V1IMV5</accession>
<dbReference type="GeneID" id="82524880"/>
<reference evidence="3" key="1">
    <citation type="submission" date="2018-02" db="EMBL/GenBank/DDBJ databases">
        <authorList>
            <person name="Clavel T."/>
            <person name="Strowig T."/>
        </authorList>
    </citation>
    <scope>NUCLEOTIDE SEQUENCE [LARGE SCALE GENOMIC DNA]</scope>
    <source>
        <strain evidence="3">DSM 103720</strain>
    </source>
</reference>
<keyword evidence="3" id="KW-1185">Reference proteome</keyword>
<evidence type="ECO:0000313" key="3">
    <source>
        <dbReference type="Proteomes" id="UP000244905"/>
    </source>
</evidence>
<dbReference type="EMBL" id="PUEC01000001">
    <property type="protein sequence ID" value="PWB04483.1"/>
    <property type="molecule type" value="Genomic_DNA"/>
</dbReference>
<comment type="caution">
    <text evidence="2">The sequence shown here is derived from an EMBL/GenBank/DDBJ whole genome shotgun (WGS) entry which is preliminary data.</text>
</comment>